<protein>
    <submittedName>
        <fullName evidence="2">Uncharacterized protein</fullName>
    </submittedName>
</protein>
<feature type="chain" id="PRO_5022933393" evidence="1">
    <location>
        <begin position="28"/>
        <end position="643"/>
    </location>
</feature>
<organism evidence="2 3">
    <name type="scientific">Pseudomonas saxonica</name>
    <dbReference type="NCBI Taxonomy" id="2600598"/>
    <lineage>
        <taxon>Bacteria</taxon>
        <taxon>Pseudomonadati</taxon>
        <taxon>Pseudomonadota</taxon>
        <taxon>Gammaproteobacteria</taxon>
        <taxon>Pseudomonadales</taxon>
        <taxon>Pseudomonadaceae</taxon>
        <taxon>Pseudomonas</taxon>
    </lineage>
</organism>
<sequence length="643" mass="70794">MKSLFINTSALAASFMLLVLGVEQANAEYFQRYTQSSYDQAGLDDVALKKSQGMECSYYGNGSPPINDVWNGFHNAAHNKGYGGIAYINSQYNGIDLCGQSDTYDGCDRVLRTNNILEIPGRGFGTIFWNGETVSIFASGVYYDKAGNPTGVYDKATNSVTISGYKYFPYGKSSGRFSSYLREVCRIPVNYSPTFVEKKTESRTLTCPSSQPNGTWIQERSYDLYTDGSQKNTTEWTDKTKTCAAIVIDSGTSTRTVNCPAPQTGFISQSKSYQKWSDGRIEFLTGWSVQSNTCALPKFDVNENERKELCPEGYTGFKSYKWVLKHKNVEYTAIDTDGTEIKYTLSTPYEEEVLNVDSCKLIASIPQIESKPGSVFQTCDEYYGAAKGTYTGQVVKYGNYVTAYSSESKSTSTVFNVTSLDVSACQTNSDKTINGETRNKACPAGQTGNIVEMRYVATDNKGSKTYPYGEDFEVFSNNCVEPSAPEAATPPVQSDAPSLIQNLSLPTSMFSNTQRANEIVTMLNSQSINTSEIHNLNLIIDDLRPAKYNKSNISKVVKAFSDATGSAGTVRIQLPRSIDKFAGNAGLTDISNKTITSVVLNQSNQIELTYITIDKTKKTEIPKKTTIKIGIFDSNVNGVNFKR</sequence>
<proteinExistence type="predicted"/>
<dbReference type="OrthoDB" id="7033724at2"/>
<comment type="caution">
    <text evidence="2">The sequence shown here is derived from an EMBL/GenBank/DDBJ whole genome shotgun (WGS) entry which is preliminary data.</text>
</comment>
<gene>
    <name evidence="2" type="ORF">FJD37_08300</name>
</gene>
<reference evidence="2 3" key="1">
    <citation type="submission" date="2019-06" db="EMBL/GenBank/DDBJ databases">
        <title>Pseudomonas bimorpha sp. nov. isolated from bovine raw milk and skim milk concentrate.</title>
        <authorList>
            <person name="Hofmann K."/>
            <person name="Huptas C."/>
            <person name="Doll E."/>
            <person name="Scherer S."/>
            <person name="Wenning M."/>
        </authorList>
    </citation>
    <scope>NUCLEOTIDE SEQUENCE [LARGE SCALE GENOMIC DNA]</scope>
    <source>
        <strain evidence="2 3">DSM 108990</strain>
    </source>
</reference>
<dbReference type="RefSeq" id="WP_146425854.1">
    <property type="nucleotide sequence ID" value="NZ_VFIP01000012.1"/>
</dbReference>
<evidence type="ECO:0000313" key="3">
    <source>
        <dbReference type="Proteomes" id="UP000317901"/>
    </source>
</evidence>
<evidence type="ECO:0000313" key="2">
    <source>
        <dbReference type="EMBL" id="TWR96317.1"/>
    </source>
</evidence>
<name>A0A5C5PZ57_9PSED</name>
<evidence type="ECO:0000256" key="1">
    <source>
        <dbReference type="SAM" id="SignalP"/>
    </source>
</evidence>
<accession>A0A5C5PZ57</accession>
<dbReference type="AlphaFoldDB" id="A0A5C5PZ57"/>
<dbReference type="EMBL" id="VFIP01000012">
    <property type="protein sequence ID" value="TWR96317.1"/>
    <property type="molecule type" value="Genomic_DNA"/>
</dbReference>
<feature type="signal peptide" evidence="1">
    <location>
        <begin position="1"/>
        <end position="27"/>
    </location>
</feature>
<dbReference type="Proteomes" id="UP000317901">
    <property type="component" value="Unassembled WGS sequence"/>
</dbReference>
<keyword evidence="1" id="KW-0732">Signal</keyword>